<feature type="transmembrane region" description="Helical" evidence="1">
    <location>
        <begin position="278"/>
        <end position="301"/>
    </location>
</feature>
<feature type="transmembrane region" description="Helical" evidence="1">
    <location>
        <begin position="210"/>
        <end position="229"/>
    </location>
</feature>
<dbReference type="InterPro" id="IPR032176">
    <property type="entry name" value="DUF5009"/>
</dbReference>
<feature type="domain" description="DUF5009" evidence="2">
    <location>
        <begin position="13"/>
        <end position="167"/>
    </location>
</feature>
<evidence type="ECO:0000259" key="2">
    <source>
        <dbReference type="Pfam" id="PF16401"/>
    </source>
</evidence>
<feature type="transmembrane region" description="Helical" evidence="1">
    <location>
        <begin position="307"/>
        <end position="329"/>
    </location>
</feature>
<accession>A0A916UIZ1</accession>
<dbReference type="PANTHER" id="PTHR31061:SF24">
    <property type="entry name" value="LD22376P"/>
    <property type="match status" value="1"/>
</dbReference>
<evidence type="ECO:0000313" key="4">
    <source>
        <dbReference type="Proteomes" id="UP000637423"/>
    </source>
</evidence>
<dbReference type="RefSeq" id="WP_188565995.1">
    <property type="nucleotide sequence ID" value="NZ_BMED01000002.1"/>
</dbReference>
<feature type="transmembrane region" description="Helical" evidence="1">
    <location>
        <begin position="20"/>
        <end position="40"/>
    </location>
</feature>
<dbReference type="AlphaFoldDB" id="A0A916UIZ1"/>
<protein>
    <recommendedName>
        <fullName evidence="2">DUF5009 domain-containing protein</fullName>
    </recommendedName>
</protein>
<feature type="transmembrane region" description="Helical" evidence="1">
    <location>
        <begin position="150"/>
        <end position="170"/>
    </location>
</feature>
<reference evidence="3" key="2">
    <citation type="submission" date="2020-09" db="EMBL/GenBank/DDBJ databases">
        <authorList>
            <person name="Sun Q."/>
            <person name="Zhou Y."/>
        </authorList>
    </citation>
    <scope>NUCLEOTIDE SEQUENCE</scope>
    <source>
        <strain evidence="3">CGMCC 1.10998</strain>
    </source>
</reference>
<keyword evidence="1" id="KW-0812">Transmembrane</keyword>
<feature type="transmembrane region" description="Helical" evidence="1">
    <location>
        <begin position="121"/>
        <end position="138"/>
    </location>
</feature>
<dbReference type="EMBL" id="BMED01000002">
    <property type="protein sequence ID" value="GGC73493.1"/>
    <property type="molecule type" value="Genomic_DNA"/>
</dbReference>
<feature type="transmembrane region" description="Helical" evidence="1">
    <location>
        <begin position="249"/>
        <end position="266"/>
    </location>
</feature>
<reference evidence="3" key="1">
    <citation type="journal article" date="2014" name="Int. J. Syst. Evol. Microbiol.">
        <title>Complete genome sequence of Corynebacterium casei LMG S-19264T (=DSM 44701T), isolated from a smear-ripened cheese.</title>
        <authorList>
            <consortium name="US DOE Joint Genome Institute (JGI-PGF)"/>
            <person name="Walter F."/>
            <person name="Albersmeier A."/>
            <person name="Kalinowski J."/>
            <person name="Ruckert C."/>
        </authorList>
    </citation>
    <scope>NUCLEOTIDE SEQUENCE</scope>
    <source>
        <strain evidence="3">CGMCC 1.10998</strain>
    </source>
</reference>
<organism evidence="3 4">
    <name type="scientific">Undibacterium terreum</name>
    <dbReference type="NCBI Taxonomy" id="1224302"/>
    <lineage>
        <taxon>Bacteria</taxon>
        <taxon>Pseudomonadati</taxon>
        <taxon>Pseudomonadota</taxon>
        <taxon>Betaproteobacteria</taxon>
        <taxon>Burkholderiales</taxon>
        <taxon>Oxalobacteraceae</taxon>
        <taxon>Undibacterium</taxon>
    </lineage>
</organism>
<keyword evidence="1" id="KW-1133">Transmembrane helix</keyword>
<evidence type="ECO:0000313" key="3">
    <source>
        <dbReference type="EMBL" id="GGC73493.1"/>
    </source>
</evidence>
<dbReference type="Pfam" id="PF16401">
    <property type="entry name" value="DUF5009"/>
    <property type="match status" value="1"/>
</dbReference>
<feature type="transmembrane region" description="Helical" evidence="1">
    <location>
        <begin position="60"/>
        <end position="77"/>
    </location>
</feature>
<feature type="transmembrane region" description="Helical" evidence="1">
    <location>
        <begin position="379"/>
        <end position="402"/>
    </location>
</feature>
<keyword evidence="1" id="KW-0472">Membrane</keyword>
<gene>
    <name evidence="3" type="ORF">GCM10011396_20840</name>
</gene>
<evidence type="ECO:0000256" key="1">
    <source>
        <dbReference type="SAM" id="Phobius"/>
    </source>
</evidence>
<feature type="transmembrane region" description="Helical" evidence="1">
    <location>
        <begin position="182"/>
        <end position="203"/>
    </location>
</feature>
<feature type="transmembrane region" description="Helical" evidence="1">
    <location>
        <begin position="89"/>
        <end position="109"/>
    </location>
</feature>
<dbReference type="PANTHER" id="PTHR31061">
    <property type="entry name" value="LD22376P"/>
    <property type="match status" value="1"/>
</dbReference>
<comment type="caution">
    <text evidence="3">The sequence shown here is derived from an EMBL/GenBank/DDBJ whole genome shotgun (WGS) entry which is preliminary data.</text>
</comment>
<dbReference type="Proteomes" id="UP000637423">
    <property type="component" value="Unassembled WGS sequence"/>
</dbReference>
<sequence>MHSNPMHGLGRGRIQSIDVFRGLTILVMIFVNELAGVRGIPAWAEHAPADVDAMTFVDVVFPAFLFIVGMSIPFAFRQRLAQGDTPLQLNLHILLRTAGLLLVGLFMVNAEDGYSEQVMPLSIHAWSLLFYIAVIAVWSRYSSPRSMPVIVIRFAGMLGLLGLALVYRGGSGQELHGMAVQWWGILGLIGWAYLVACTGYRFAADRKPALLLLLLLIATCIAYYCIAQYPPVSGHALAGWIFSQPGHAAHSSIVLCGVITALIFFGDGSGRTAGKARSLQAIALILLLIVAGYCLSASYGISKIRATPAWCLYSSAACIGIFMFLYWLLDIRKVRGWAVFLQPAAANPLLAYIIPYIVYALTQWLGLGLPDVLHHGWAGAAWCAVYALLVLAMVAVLGRLGLRLQL</sequence>
<keyword evidence="4" id="KW-1185">Reference proteome</keyword>
<feature type="transmembrane region" description="Helical" evidence="1">
    <location>
        <begin position="349"/>
        <end position="367"/>
    </location>
</feature>
<name>A0A916UIZ1_9BURK</name>
<proteinExistence type="predicted"/>